<dbReference type="Pfam" id="PF05920">
    <property type="entry name" value="Homeobox_KN"/>
    <property type="match status" value="1"/>
</dbReference>
<dbReference type="Gene3D" id="1.10.10.60">
    <property type="entry name" value="Homeodomain-like"/>
    <property type="match status" value="1"/>
</dbReference>
<dbReference type="PANTHER" id="PTHR11850">
    <property type="entry name" value="HOMEOBOX PROTEIN TRANSCRIPTION FACTORS"/>
    <property type="match status" value="1"/>
</dbReference>
<proteinExistence type="inferred from homology"/>
<evidence type="ECO:0000256" key="8">
    <source>
        <dbReference type="SAM" id="MobiDB-lite"/>
    </source>
</evidence>
<protein>
    <recommendedName>
        <fullName evidence="9">POX domain-containing protein</fullName>
    </recommendedName>
</protein>
<feature type="compositionally biased region" description="Basic and acidic residues" evidence="8">
    <location>
        <begin position="390"/>
        <end position="408"/>
    </location>
</feature>
<feature type="region of interest" description="Disordered" evidence="8">
    <location>
        <begin position="390"/>
        <end position="431"/>
    </location>
</feature>
<dbReference type="SUPFAM" id="SSF46689">
    <property type="entry name" value="Homeodomain-like"/>
    <property type="match status" value="1"/>
</dbReference>
<evidence type="ECO:0000313" key="10">
    <source>
        <dbReference type="EMBL" id="KAF8717529.1"/>
    </source>
</evidence>
<dbReference type="InterPro" id="IPR050224">
    <property type="entry name" value="TALE_homeobox"/>
</dbReference>
<dbReference type="SMART" id="SM00574">
    <property type="entry name" value="POX"/>
    <property type="match status" value="1"/>
</dbReference>
<dbReference type="EMBL" id="JACEFO010001717">
    <property type="protein sequence ID" value="KAF8717529.1"/>
    <property type="molecule type" value="Genomic_DNA"/>
</dbReference>
<keyword evidence="11" id="KW-1185">Reference proteome</keyword>
<keyword evidence="6" id="KW-0804">Transcription</keyword>
<comment type="subcellular location">
    <subcellularLocation>
        <location evidence="1">Nucleus</location>
    </subcellularLocation>
</comment>
<dbReference type="Pfam" id="PF07526">
    <property type="entry name" value="POX"/>
    <property type="match status" value="1"/>
</dbReference>
<dbReference type="AlphaFoldDB" id="A0A835C0C7"/>
<organism evidence="10 11">
    <name type="scientific">Digitaria exilis</name>
    <dbReference type="NCBI Taxonomy" id="1010633"/>
    <lineage>
        <taxon>Eukaryota</taxon>
        <taxon>Viridiplantae</taxon>
        <taxon>Streptophyta</taxon>
        <taxon>Embryophyta</taxon>
        <taxon>Tracheophyta</taxon>
        <taxon>Spermatophyta</taxon>
        <taxon>Magnoliopsida</taxon>
        <taxon>Liliopsida</taxon>
        <taxon>Poales</taxon>
        <taxon>Poaceae</taxon>
        <taxon>PACMAD clade</taxon>
        <taxon>Panicoideae</taxon>
        <taxon>Panicodae</taxon>
        <taxon>Paniceae</taxon>
        <taxon>Anthephorinae</taxon>
        <taxon>Digitaria</taxon>
    </lineage>
</organism>
<dbReference type="GO" id="GO:0005634">
    <property type="term" value="C:nucleus"/>
    <property type="evidence" value="ECO:0007669"/>
    <property type="project" value="UniProtKB-SubCell"/>
</dbReference>
<keyword evidence="5" id="KW-0371">Homeobox</keyword>
<dbReference type="InterPro" id="IPR001356">
    <property type="entry name" value="HD"/>
</dbReference>
<sequence>MATFFSASTDQRDLAAAAGDMSFHHYTTSNPYSDSATTGGLMPFPATIVSEGHVVHHGGDGRDDFVNARDGPTSDAAEMGLQTQLLMASSSVAAQHHQGLSLSLGTQGVPVSLYQYRQAAGMAAASSLLSPSQTTATSRNAQSIYVQNSKYLRAARELLDEVVNVRDAIKQRKGDKTNQSNKDSGEGSKDAADKSEEKADEHEGNSSAELTPSERQDLQNKVSALMALLDQVDRKYRHYKHQMQMVMSSFDAVAGAGAARPYTALALQTISRHFRSLRDAIGAQVQSLRRSLGEKDTSPQGGGLSRLRYIDQQLRQQRAMQQFGMMQQPQHAWRPQRGLPESAVSVLRAWLFEHFLHPYPKDSEKLMLARQTGLSRGQPMIEEMYKEEFGAEMDSHSSSENKQGKDEAAISSEDHDEFQSPSSAAAKQHGHGAAAGHHLVSAFKSEAIGAMDAGVLDGGAIGSYTTSLNLGAVGNGGSSLLQDAFAHHQHGDARFAAAAYGDMSGLGGYDGGSVSLTLGLQHCNDAGGAVQGEQQGLLYGNAGDFEFISSSEDRQRFGSSQLLHDFKPGMAGRRHPPQIISLPPRKKSLRLPRRPHSAGVAPRPD</sequence>
<feature type="region of interest" description="Disordered" evidence="8">
    <location>
        <begin position="564"/>
        <end position="605"/>
    </location>
</feature>
<keyword evidence="3" id="KW-0805">Transcription regulation</keyword>
<evidence type="ECO:0000256" key="6">
    <source>
        <dbReference type="ARBA" id="ARBA00023163"/>
    </source>
</evidence>
<dbReference type="OrthoDB" id="10056939at2759"/>
<reference evidence="10" key="1">
    <citation type="submission" date="2020-07" db="EMBL/GenBank/DDBJ databases">
        <title>Genome sequence and genetic diversity analysis of an under-domesticated orphan crop, white fonio (Digitaria exilis).</title>
        <authorList>
            <person name="Bennetzen J.L."/>
            <person name="Chen S."/>
            <person name="Ma X."/>
            <person name="Wang X."/>
            <person name="Yssel A.E.J."/>
            <person name="Chaluvadi S.R."/>
            <person name="Johnson M."/>
            <person name="Gangashetty P."/>
            <person name="Hamidou F."/>
            <person name="Sanogo M.D."/>
            <person name="Zwaenepoel A."/>
            <person name="Wallace J."/>
            <person name="Van De Peer Y."/>
            <person name="Van Deynze A."/>
        </authorList>
    </citation>
    <scope>NUCLEOTIDE SEQUENCE</scope>
    <source>
        <tissue evidence="10">Leaves</tissue>
    </source>
</reference>
<dbReference type="InterPro" id="IPR008422">
    <property type="entry name" value="KN_HD"/>
</dbReference>
<dbReference type="Proteomes" id="UP000636709">
    <property type="component" value="Unassembled WGS sequence"/>
</dbReference>
<accession>A0A835C0C7</accession>
<feature type="domain" description="POX" evidence="9">
    <location>
        <begin position="140"/>
        <end position="283"/>
    </location>
</feature>
<keyword evidence="4" id="KW-0238">DNA-binding</keyword>
<evidence type="ECO:0000256" key="5">
    <source>
        <dbReference type="ARBA" id="ARBA00023155"/>
    </source>
</evidence>
<comment type="caution">
    <text evidence="10">The sequence shown here is derived from an EMBL/GenBank/DDBJ whole genome shotgun (WGS) entry which is preliminary data.</text>
</comment>
<dbReference type="InterPro" id="IPR006563">
    <property type="entry name" value="POX_dom"/>
</dbReference>
<evidence type="ECO:0000256" key="1">
    <source>
        <dbReference type="ARBA" id="ARBA00004123"/>
    </source>
</evidence>
<name>A0A835C0C7_9POAL</name>
<gene>
    <name evidence="10" type="ORF">HU200_025786</name>
</gene>
<dbReference type="GO" id="GO:0003677">
    <property type="term" value="F:DNA binding"/>
    <property type="evidence" value="ECO:0007669"/>
    <property type="project" value="UniProtKB-KW"/>
</dbReference>
<evidence type="ECO:0000313" key="11">
    <source>
        <dbReference type="Proteomes" id="UP000636709"/>
    </source>
</evidence>
<feature type="region of interest" description="Disordered" evidence="8">
    <location>
        <begin position="170"/>
        <end position="215"/>
    </location>
</feature>
<evidence type="ECO:0000256" key="7">
    <source>
        <dbReference type="ARBA" id="ARBA00023242"/>
    </source>
</evidence>
<dbReference type="InterPro" id="IPR009057">
    <property type="entry name" value="Homeodomain-like_sf"/>
</dbReference>
<dbReference type="GO" id="GO:0006355">
    <property type="term" value="P:regulation of DNA-templated transcription"/>
    <property type="evidence" value="ECO:0007669"/>
    <property type="project" value="InterPro"/>
</dbReference>
<dbReference type="CDD" id="cd00086">
    <property type="entry name" value="homeodomain"/>
    <property type="match status" value="1"/>
</dbReference>
<feature type="compositionally biased region" description="Basic and acidic residues" evidence="8">
    <location>
        <begin position="183"/>
        <end position="204"/>
    </location>
</feature>
<evidence type="ECO:0000256" key="3">
    <source>
        <dbReference type="ARBA" id="ARBA00023015"/>
    </source>
</evidence>
<evidence type="ECO:0000256" key="4">
    <source>
        <dbReference type="ARBA" id="ARBA00023125"/>
    </source>
</evidence>
<keyword evidence="7" id="KW-0539">Nucleus</keyword>
<evidence type="ECO:0000256" key="2">
    <source>
        <dbReference type="ARBA" id="ARBA00006454"/>
    </source>
</evidence>
<feature type="compositionally biased region" description="Basic residues" evidence="8">
    <location>
        <begin position="584"/>
        <end position="596"/>
    </location>
</feature>
<comment type="similarity">
    <text evidence="2">Belongs to the TALE/BELL homeobox family.</text>
</comment>
<evidence type="ECO:0000259" key="9">
    <source>
        <dbReference type="SMART" id="SM00574"/>
    </source>
</evidence>